<name>A0A6P7FUD0_DIAVI</name>
<evidence type="ECO:0000256" key="1">
    <source>
        <dbReference type="SAM" id="MobiDB-lite"/>
    </source>
</evidence>
<evidence type="ECO:0000313" key="3">
    <source>
        <dbReference type="Proteomes" id="UP001652700"/>
    </source>
</evidence>
<dbReference type="Proteomes" id="UP001652700">
    <property type="component" value="Unplaced"/>
</dbReference>
<gene>
    <name evidence="4" type="primary">LOC114334213</name>
</gene>
<dbReference type="InParanoid" id="A0A6P7FUD0"/>
<organism evidence="4">
    <name type="scientific">Diabrotica virgifera virgifera</name>
    <name type="common">western corn rootworm</name>
    <dbReference type="NCBI Taxonomy" id="50390"/>
    <lineage>
        <taxon>Eukaryota</taxon>
        <taxon>Metazoa</taxon>
        <taxon>Ecdysozoa</taxon>
        <taxon>Arthropoda</taxon>
        <taxon>Hexapoda</taxon>
        <taxon>Insecta</taxon>
        <taxon>Pterygota</taxon>
        <taxon>Neoptera</taxon>
        <taxon>Endopterygota</taxon>
        <taxon>Coleoptera</taxon>
        <taxon>Polyphaga</taxon>
        <taxon>Cucujiformia</taxon>
        <taxon>Chrysomeloidea</taxon>
        <taxon>Chrysomelidae</taxon>
        <taxon>Galerucinae</taxon>
        <taxon>Diabroticina</taxon>
        <taxon>Diabroticites</taxon>
        <taxon>Diabrotica</taxon>
    </lineage>
</organism>
<dbReference type="RefSeq" id="XP_028140049.1">
    <property type="nucleotide sequence ID" value="XM_028284248.1"/>
</dbReference>
<dbReference type="KEGG" id="dvv:114334213"/>
<accession>A0A6P7FUD0</accession>
<dbReference type="GeneID" id="114334213"/>
<evidence type="ECO:0000313" key="2">
    <source>
        <dbReference type="EnsemblMetazoa" id="XP_028140049.1"/>
    </source>
</evidence>
<feature type="region of interest" description="Disordered" evidence="1">
    <location>
        <begin position="113"/>
        <end position="156"/>
    </location>
</feature>
<dbReference type="AlphaFoldDB" id="A0A6P7FUD0"/>
<proteinExistence type="predicted"/>
<feature type="compositionally biased region" description="Basic and acidic residues" evidence="1">
    <location>
        <begin position="140"/>
        <end position="151"/>
    </location>
</feature>
<reference evidence="2" key="2">
    <citation type="submission" date="2025-05" db="UniProtKB">
        <authorList>
            <consortium name="EnsemblMetazoa"/>
        </authorList>
    </citation>
    <scope>IDENTIFICATION</scope>
</reference>
<dbReference type="OrthoDB" id="6818577at2759"/>
<evidence type="ECO:0000313" key="4">
    <source>
        <dbReference type="RefSeq" id="XP_028140049.1"/>
    </source>
</evidence>
<feature type="compositionally biased region" description="Acidic residues" evidence="1">
    <location>
        <begin position="126"/>
        <end position="136"/>
    </location>
</feature>
<keyword evidence="3" id="KW-1185">Reference proteome</keyword>
<sequence length="193" mass="21893">MSTGPTPIILQSVNGREFSNIIIEELCSMWKDLKIVHGKPRNSQSQGSVANKDTENILVQRKVHSWKTIKQTSGQLSRGSSICTIHQELSLPFWHQVQCFKNTSTEEDLEVEEQIEETQSGPDSGEREEAEVDEPNELLIEQKPEKPEHPSVNESNAILKELFSNQISEKRNCVAIKRTRAKEGLDKNTKKMP</sequence>
<reference evidence="4" key="1">
    <citation type="submission" date="2025-04" db="UniProtKB">
        <authorList>
            <consortium name="RefSeq"/>
        </authorList>
    </citation>
    <scope>IDENTIFICATION</scope>
    <source>
        <tissue evidence="4">Whole insect</tissue>
    </source>
</reference>
<protein>
    <submittedName>
        <fullName evidence="4">Uncharacterized protein LOC114334213</fullName>
    </submittedName>
</protein>
<dbReference type="EnsemblMetazoa" id="XM_028284248.1">
    <property type="protein sequence ID" value="XP_028140049.1"/>
    <property type="gene ID" value="LOC114334213"/>
</dbReference>